<dbReference type="InterPro" id="IPR045584">
    <property type="entry name" value="Pilin-like"/>
</dbReference>
<accession>D3FWA7</accession>
<dbReference type="eggNOG" id="COG4969">
    <property type="taxonomic scope" value="Bacteria"/>
</dbReference>
<evidence type="ECO:0000256" key="4">
    <source>
        <dbReference type="SAM" id="Phobius"/>
    </source>
</evidence>
<dbReference type="SUPFAM" id="SSF54523">
    <property type="entry name" value="Pili subunits"/>
    <property type="match status" value="1"/>
</dbReference>
<dbReference type="AlphaFoldDB" id="D3FWA7"/>
<dbReference type="Proteomes" id="UP000001544">
    <property type="component" value="Chromosome"/>
</dbReference>
<dbReference type="EMBL" id="CP001878">
    <property type="protein sequence ID" value="ADC48639.1"/>
    <property type="molecule type" value="Genomic_DNA"/>
</dbReference>
<dbReference type="STRING" id="398511.BpOF4_02860"/>
<evidence type="ECO:0000256" key="3">
    <source>
        <dbReference type="SAM" id="MobiDB-lite"/>
    </source>
</evidence>
<evidence type="ECO:0000313" key="6">
    <source>
        <dbReference type="Proteomes" id="UP000001544"/>
    </source>
</evidence>
<dbReference type="PROSITE" id="PS00409">
    <property type="entry name" value="PROKAR_NTER_METHYL"/>
    <property type="match status" value="1"/>
</dbReference>
<keyword evidence="6" id="KW-1185">Reference proteome</keyword>
<protein>
    <submittedName>
        <fullName evidence="5">Tfp assembly type protein (PilE-like)</fullName>
    </submittedName>
</protein>
<keyword evidence="2" id="KW-0178">Competence</keyword>
<dbReference type="HOGENOM" id="CLU_091705_7_0_9"/>
<comment type="subcellular location">
    <subcellularLocation>
        <location evidence="1">Cell surface</location>
    </subcellularLocation>
</comment>
<keyword evidence="4" id="KW-0812">Transmembrane</keyword>
<dbReference type="NCBIfam" id="TIGR02532">
    <property type="entry name" value="IV_pilin_GFxxxE"/>
    <property type="match status" value="1"/>
</dbReference>
<dbReference type="GO" id="GO:0009986">
    <property type="term" value="C:cell surface"/>
    <property type="evidence" value="ECO:0007669"/>
    <property type="project" value="UniProtKB-SubCell"/>
</dbReference>
<dbReference type="Gene3D" id="3.30.700.10">
    <property type="entry name" value="Glycoprotein, Type 4 Pilin"/>
    <property type="match status" value="1"/>
</dbReference>
<organism evidence="5 6">
    <name type="scientific">Alkalihalophilus pseudofirmus (strain ATCC BAA-2126 / JCM 17055 / OF4)</name>
    <name type="common">Bacillus pseudofirmus</name>
    <dbReference type="NCBI Taxonomy" id="398511"/>
    <lineage>
        <taxon>Bacteria</taxon>
        <taxon>Bacillati</taxon>
        <taxon>Bacillota</taxon>
        <taxon>Bacilli</taxon>
        <taxon>Bacillales</taxon>
        <taxon>Bacillaceae</taxon>
        <taxon>Alkalihalophilus</taxon>
    </lineage>
</organism>
<evidence type="ECO:0000313" key="5">
    <source>
        <dbReference type="EMBL" id="ADC48639.1"/>
    </source>
</evidence>
<keyword evidence="4" id="KW-1133">Transmembrane helix</keyword>
<dbReference type="PANTHER" id="PTHR30093">
    <property type="entry name" value="GENERAL SECRETION PATHWAY PROTEIN G"/>
    <property type="match status" value="1"/>
</dbReference>
<evidence type="ECO:0000256" key="1">
    <source>
        <dbReference type="ARBA" id="ARBA00004241"/>
    </source>
</evidence>
<sequence>MKKWLKQTKNEKGLTLVELLAVVVILGIIAAIAVPSISGIIENSKKDAAISNAQQVLSAARLYAASGGDTDDDFNFTESTESSTEEERTGIAEYHEPITNPWGEADSGVEYTISFTGTVPAIIIEFPDGKCDIGNDGAQTATDLSQKGRDACNE</sequence>
<evidence type="ECO:0000256" key="2">
    <source>
        <dbReference type="ARBA" id="ARBA00023287"/>
    </source>
</evidence>
<reference evidence="5 6" key="1">
    <citation type="journal article" date="2011" name="Environ. Microbiol.">
        <title>Genome of alkaliphilic Bacillus pseudofirmus OF4 reveals adaptations that support the ability to grow in an external pH range from 7.5 to 11.4.</title>
        <authorList>
            <person name="Janto B."/>
            <person name="Ahmed A."/>
            <person name="Ito M."/>
            <person name="Liu J."/>
            <person name="Hicks D.B."/>
            <person name="Pagni S."/>
            <person name="Fackelmayer O.J."/>
            <person name="Smith T.A."/>
            <person name="Earl J."/>
            <person name="Elbourne L.D."/>
            <person name="Hassan K."/>
            <person name="Paulsen I.T."/>
            <person name="Kolsto A.B."/>
            <person name="Tourasse N.J."/>
            <person name="Ehrlich G.D."/>
            <person name="Boissy R."/>
            <person name="Ivey D.M."/>
            <person name="Li G."/>
            <person name="Xue Y."/>
            <person name="Ma Y."/>
            <person name="Hu F.Z."/>
            <person name="Krulwich T.A."/>
        </authorList>
    </citation>
    <scope>NUCLEOTIDE SEQUENCE [LARGE SCALE GENOMIC DNA]</scope>
    <source>
        <strain evidence="6">ATCC BAA-2126 / JCM 17055 / OF4</strain>
    </source>
</reference>
<gene>
    <name evidence="5" type="ordered locus">BpOF4_02860</name>
</gene>
<dbReference type="GO" id="GO:0030420">
    <property type="term" value="P:establishment of competence for transformation"/>
    <property type="evidence" value="ECO:0007669"/>
    <property type="project" value="UniProtKB-KW"/>
</dbReference>
<name>D3FWA7_ALKPO</name>
<proteinExistence type="predicted"/>
<feature type="region of interest" description="Disordered" evidence="3">
    <location>
        <begin position="67"/>
        <end position="89"/>
    </location>
</feature>
<keyword evidence="4" id="KW-0472">Membrane</keyword>
<dbReference type="KEGG" id="bpf:BpOF4_02860"/>
<dbReference type="Pfam" id="PF07963">
    <property type="entry name" value="N_methyl"/>
    <property type="match status" value="1"/>
</dbReference>
<feature type="transmembrane region" description="Helical" evidence="4">
    <location>
        <begin position="20"/>
        <end position="41"/>
    </location>
</feature>
<dbReference type="InterPro" id="IPR012902">
    <property type="entry name" value="N_methyl_site"/>
</dbReference>